<reference evidence="2 3" key="1">
    <citation type="submission" date="2019-12" db="EMBL/GenBank/DDBJ databases">
        <title>The whole genome sequencing of a strain isolated from a Mars analog, Dalangtan Playa.</title>
        <authorList>
            <person name="Huang T."/>
        </authorList>
    </citation>
    <scope>NUCLEOTIDE SEQUENCE [LARGE SCALE GENOMIC DNA]</scope>
    <source>
        <strain evidence="2 3">DP4-553-S</strain>
    </source>
</reference>
<evidence type="ECO:0000313" key="3">
    <source>
        <dbReference type="Proteomes" id="UP000665043"/>
    </source>
</evidence>
<organism evidence="2 3">
    <name type="scientific">Sediminibacillus dalangtanensis</name>
    <dbReference type="NCBI Taxonomy" id="2729421"/>
    <lineage>
        <taxon>Bacteria</taxon>
        <taxon>Bacillati</taxon>
        <taxon>Bacillota</taxon>
        <taxon>Bacilli</taxon>
        <taxon>Bacillales</taxon>
        <taxon>Bacillaceae</taxon>
        <taxon>Sediminibacillus</taxon>
    </lineage>
</organism>
<dbReference type="EMBL" id="CP046956">
    <property type="protein sequence ID" value="QTN00925.1"/>
    <property type="molecule type" value="Genomic_DNA"/>
</dbReference>
<feature type="coiled-coil region" evidence="1">
    <location>
        <begin position="75"/>
        <end position="102"/>
    </location>
</feature>
<evidence type="ECO:0000256" key="1">
    <source>
        <dbReference type="SAM" id="Coils"/>
    </source>
</evidence>
<name>A0ABX7VVD3_9BACI</name>
<accession>A0ABX7VVD3</accession>
<gene>
    <name evidence="2" type="ORF">ERJ70_17505</name>
</gene>
<keyword evidence="3" id="KW-1185">Reference proteome</keyword>
<sequence>MSDLLKRGFLLGLGAAMLGKESLKKKLDEMVANDELTVKQAREMLRKFTERGESKAAEWSEQQADQKKKIIDELGIATKEELKELEVRLQQLENIHYKENGQ</sequence>
<dbReference type="RefSeq" id="WP_209366050.1">
    <property type="nucleotide sequence ID" value="NZ_CP046956.1"/>
</dbReference>
<proteinExistence type="predicted"/>
<protein>
    <recommendedName>
        <fullName evidence="4">Polyhydroxyalkanoate synthesis regulator phasin</fullName>
    </recommendedName>
</protein>
<evidence type="ECO:0000313" key="2">
    <source>
        <dbReference type="EMBL" id="QTN00925.1"/>
    </source>
</evidence>
<evidence type="ECO:0008006" key="4">
    <source>
        <dbReference type="Google" id="ProtNLM"/>
    </source>
</evidence>
<keyword evidence="1" id="KW-0175">Coiled coil</keyword>
<dbReference type="Proteomes" id="UP000665043">
    <property type="component" value="Chromosome"/>
</dbReference>